<dbReference type="AlphaFoldDB" id="A0A8H4UPB4"/>
<proteinExistence type="predicted"/>
<accession>A0A8H4UPB4</accession>
<comment type="caution">
    <text evidence="2">The sequence shown here is derived from an EMBL/GenBank/DDBJ whole genome shotgun (WGS) entry which is preliminary data.</text>
</comment>
<gene>
    <name evidence="2" type="ORF">FZEAL_3459</name>
</gene>
<feature type="chain" id="PRO_5034194192" evidence="1">
    <location>
        <begin position="22"/>
        <end position="380"/>
    </location>
</feature>
<sequence length="380" mass="41733">MVTLKLILLGLLATSPGPASPAPQNLEVRAVNCANPKVKAFVTSAGHFASKEVGRFCSSYLGYKPKITTVTETITFNEVLATTLTSGTGTVVSTISISASATQTVTQTIGIFPGLEKREAAYAPPPAPIKKITADYHGKALGFPSSVVSGACSCLVKPPAPTTKTIARSTTETFWDTWYEYKTTTTTTASFPVDAVSREPLLTPRTDHQHTHVLLKPLPSPHKDLRDANPSDKDAFSDSWLATTLGDWWNDGSDVAAITPSKEKRRAVLVYLEAKTGFLRTVDGGWYLNNDPYNDLAILQFNSKKDIDPREYQYSVCKIVQSGRDRQLVCHVDKSAWDMRFYQTCPVYDEWFQRPFVVGSHVFSDIPCSQKKLLVVDPCA</sequence>
<dbReference type="Proteomes" id="UP000635477">
    <property type="component" value="Unassembled WGS sequence"/>
</dbReference>
<protein>
    <submittedName>
        <fullName evidence="2">Uncharacterized protein</fullName>
    </submittedName>
</protein>
<dbReference type="EMBL" id="JABEYC010000223">
    <property type="protein sequence ID" value="KAF4980524.1"/>
    <property type="molecule type" value="Genomic_DNA"/>
</dbReference>
<reference evidence="2" key="1">
    <citation type="journal article" date="2020" name="BMC Genomics">
        <title>Correction to: Identification and distribution of gene clusters required for synthesis of sphingolipid metabolism inhibitors in diverse species of the filamentous fungus Fusarium.</title>
        <authorList>
            <person name="Kim H.S."/>
            <person name="Lohmar J.M."/>
            <person name="Busman M."/>
            <person name="Brown D.W."/>
            <person name="Naumann T.A."/>
            <person name="Divon H.H."/>
            <person name="Lysoe E."/>
            <person name="Uhlig S."/>
            <person name="Proctor R.H."/>
        </authorList>
    </citation>
    <scope>NUCLEOTIDE SEQUENCE</scope>
    <source>
        <strain evidence="2">NRRL 22465</strain>
    </source>
</reference>
<organism evidence="2 3">
    <name type="scientific">Fusarium zealandicum</name>
    <dbReference type="NCBI Taxonomy" id="1053134"/>
    <lineage>
        <taxon>Eukaryota</taxon>
        <taxon>Fungi</taxon>
        <taxon>Dikarya</taxon>
        <taxon>Ascomycota</taxon>
        <taxon>Pezizomycotina</taxon>
        <taxon>Sordariomycetes</taxon>
        <taxon>Hypocreomycetidae</taxon>
        <taxon>Hypocreales</taxon>
        <taxon>Nectriaceae</taxon>
        <taxon>Fusarium</taxon>
        <taxon>Fusarium staphyleae species complex</taxon>
    </lineage>
</organism>
<keyword evidence="3" id="KW-1185">Reference proteome</keyword>
<keyword evidence="1" id="KW-0732">Signal</keyword>
<dbReference type="OrthoDB" id="5104461at2759"/>
<reference evidence="2" key="2">
    <citation type="submission" date="2020-05" db="EMBL/GenBank/DDBJ databases">
        <authorList>
            <person name="Kim H.-S."/>
            <person name="Proctor R.H."/>
            <person name="Brown D.W."/>
        </authorList>
    </citation>
    <scope>NUCLEOTIDE SEQUENCE</scope>
    <source>
        <strain evidence="2">NRRL 22465</strain>
    </source>
</reference>
<evidence type="ECO:0000313" key="3">
    <source>
        <dbReference type="Proteomes" id="UP000635477"/>
    </source>
</evidence>
<feature type="signal peptide" evidence="1">
    <location>
        <begin position="1"/>
        <end position="21"/>
    </location>
</feature>
<name>A0A8H4UPB4_9HYPO</name>
<evidence type="ECO:0000313" key="2">
    <source>
        <dbReference type="EMBL" id="KAF4980524.1"/>
    </source>
</evidence>
<evidence type="ECO:0000256" key="1">
    <source>
        <dbReference type="SAM" id="SignalP"/>
    </source>
</evidence>